<feature type="region of interest" description="Disordered" evidence="4">
    <location>
        <begin position="1"/>
        <end position="63"/>
    </location>
</feature>
<dbReference type="InterPro" id="IPR013024">
    <property type="entry name" value="GGCT-like"/>
</dbReference>
<dbReference type="PANTHER" id="PTHR31544:SF4">
    <property type="entry name" value="GAMMA-GLUTAMYLCYCLOTRANSFERASE-RELATED"/>
    <property type="match status" value="1"/>
</dbReference>
<dbReference type="InterPro" id="IPR036568">
    <property type="entry name" value="GGCT-like_sf"/>
</dbReference>
<keyword evidence="2" id="KW-0808">Transferase</keyword>
<proteinExistence type="inferred from homology"/>
<comment type="caution">
    <text evidence="6">The sequence shown here is derived from an EMBL/GenBank/DDBJ whole genome shotgun (WGS) entry which is preliminary data.</text>
</comment>
<name>A0ABR4D6T4_9PEZI</name>
<reference evidence="6 7" key="1">
    <citation type="journal article" date="2024" name="Commun. Biol.">
        <title>Comparative genomic analysis of thermophilic fungi reveals convergent evolutionary adaptations and gene losses.</title>
        <authorList>
            <person name="Steindorff A.S."/>
            <person name="Aguilar-Pontes M.V."/>
            <person name="Robinson A.J."/>
            <person name="Andreopoulos B."/>
            <person name="LaButti K."/>
            <person name="Kuo A."/>
            <person name="Mondo S."/>
            <person name="Riley R."/>
            <person name="Otillar R."/>
            <person name="Haridas S."/>
            <person name="Lipzen A."/>
            <person name="Grimwood J."/>
            <person name="Schmutz J."/>
            <person name="Clum A."/>
            <person name="Reid I.D."/>
            <person name="Moisan M.C."/>
            <person name="Butler G."/>
            <person name="Nguyen T.T.M."/>
            <person name="Dewar K."/>
            <person name="Conant G."/>
            <person name="Drula E."/>
            <person name="Henrissat B."/>
            <person name="Hansel C."/>
            <person name="Singer S."/>
            <person name="Hutchinson M.I."/>
            <person name="de Vries R.P."/>
            <person name="Natvig D.O."/>
            <person name="Powell A.J."/>
            <person name="Tsang A."/>
            <person name="Grigoriev I.V."/>
        </authorList>
    </citation>
    <scope>NUCLEOTIDE SEQUENCE [LARGE SCALE GENOMIC DNA]</scope>
    <source>
        <strain evidence="6 7">ATCC 22073</strain>
    </source>
</reference>
<evidence type="ECO:0000256" key="2">
    <source>
        <dbReference type="ARBA" id="ARBA00022679"/>
    </source>
</evidence>
<dbReference type="RefSeq" id="XP_070864512.1">
    <property type="nucleotide sequence ID" value="XM_071013645.1"/>
</dbReference>
<sequence>MPSSDTAANTREDPSPMASSSTSPPPPPPTPPPLPARIPGAPLPPPSVPSDLSGPRSPPSPPAPSPYKPTWYFFYGSLTNPSWLKKVLSLPSDPVLHPAVTTGYEVLMWGHNKVLVPDEDPGKVVRGVAYLVETQEHADRLAFYETDNYEVMPCEMRFAGRQGGEPTAGEEKVVGSVFMWRGDRGKLERGEFDRRRCMEKLRNRGVR</sequence>
<dbReference type="CDD" id="cd06661">
    <property type="entry name" value="GGCT_like"/>
    <property type="match status" value="1"/>
</dbReference>
<evidence type="ECO:0000313" key="7">
    <source>
        <dbReference type="Proteomes" id="UP001600064"/>
    </source>
</evidence>
<dbReference type="SUPFAM" id="SSF110857">
    <property type="entry name" value="Gamma-glutamyl cyclotransferase-like"/>
    <property type="match status" value="1"/>
</dbReference>
<evidence type="ECO:0000259" key="5">
    <source>
        <dbReference type="Pfam" id="PF06094"/>
    </source>
</evidence>
<dbReference type="Gene3D" id="3.10.490.10">
    <property type="entry name" value="Gamma-glutamyl cyclotransferase-like"/>
    <property type="match status" value="1"/>
</dbReference>
<organism evidence="6 7">
    <name type="scientific">Remersonia thermophila</name>
    <dbReference type="NCBI Taxonomy" id="72144"/>
    <lineage>
        <taxon>Eukaryota</taxon>
        <taxon>Fungi</taxon>
        <taxon>Dikarya</taxon>
        <taxon>Ascomycota</taxon>
        <taxon>Pezizomycotina</taxon>
        <taxon>Sordariomycetes</taxon>
        <taxon>Sordariomycetidae</taxon>
        <taxon>Sordariales</taxon>
        <taxon>Sordariales incertae sedis</taxon>
        <taxon>Remersonia</taxon>
    </lineage>
</organism>
<evidence type="ECO:0000256" key="3">
    <source>
        <dbReference type="ARBA" id="ARBA00030602"/>
    </source>
</evidence>
<evidence type="ECO:0000256" key="1">
    <source>
        <dbReference type="ARBA" id="ARBA00008861"/>
    </source>
</evidence>
<dbReference type="InterPro" id="IPR045038">
    <property type="entry name" value="AIG2-like"/>
</dbReference>
<dbReference type="PANTHER" id="PTHR31544">
    <property type="entry name" value="AIG2-LIKE PROTEIN D"/>
    <property type="match status" value="1"/>
</dbReference>
<dbReference type="InterPro" id="IPR009288">
    <property type="entry name" value="AIG2-like_dom"/>
</dbReference>
<gene>
    <name evidence="6" type="ORF">VTJ83DRAFT_6885</name>
</gene>
<feature type="domain" description="Gamma-glutamylcyclotransferase AIG2-like" evidence="5">
    <location>
        <begin position="72"/>
        <end position="180"/>
    </location>
</feature>
<dbReference type="Proteomes" id="UP001600064">
    <property type="component" value="Unassembled WGS sequence"/>
</dbReference>
<evidence type="ECO:0000313" key="6">
    <source>
        <dbReference type="EMBL" id="KAL2265785.1"/>
    </source>
</evidence>
<dbReference type="EMBL" id="JAZGUE010000006">
    <property type="protein sequence ID" value="KAL2265785.1"/>
    <property type="molecule type" value="Genomic_DNA"/>
</dbReference>
<accession>A0ABR4D6T4</accession>
<dbReference type="GeneID" id="98128289"/>
<keyword evidence="7" id="KW-1185">Reference proteome</keyword>
<protein>
    <recommendedName>
        <fullName evidence="3">Putative gamma-glutamylcyclotransferase</fullName>
    </recommendedName>
</protein>
<comment type="similarity">
    <text evidence="1">Belongs to the gamma-glutamylcyclotransferase family.</text>
</comment>
<evidence type="ECO:0000256" key="4">
    <source>
        <dbReference type="SAM" id="MobiDB-lite"/>
    </source>
</evidence>
<feature type="compositionally biased region" description="Pro residues" evidence="4">
    <location>
        <begin position="23"/>
        <end position="48"/>
    </location>
</feature>
<dbReference type="Pfam" id="PF06094">
    <property type="entry name" value="GGACT"/>
    <property type="match status" value="1"/>
</dbReference>